<keyword evidence="3" id="KW-0238">DNA-binding</keyword>
<feature type="modified residue" description="4-aspartylphosphate" evidence="5">
    <location>
        <position position="61"/>
    </location>
</feature>
<dbReference type="Pfam" id="PF00196">
    <property type="entry name" value="GerE"/>
    <property type="match status" value="1"/>
</dbReference>
<dbReference type="PANTHER" id="PTHR43214:SF24">
    <property type="entry name" value="TRANSCRIPTIONAL REGULATORY PROTEIN NARL-RELATED"/>
    <property type="match status" value="1"/>
</dbReference>
<evidence type="ECO:0000259" key="6">
    <source>
        <dbReference type="PROSITE" id="PS50043"/>
    </source>
</evidence>
<dbReference type="GO" id="GO:0003677">
    <property type="term" value="F:DNA binding"/>
    <property type="evidence" value="ECO:0007669"/>
    <property type="project" value="UniProtKB-KW"/>
</dbReference>
<dbReference type="AlphaFoldDB" id="A0AB39M5Z5"/>
<dbReference type="GO" id="GO:0000160">
    <property type="term" value="P:phosphorelay signal transduction system"/>
    <property type="evidence" value="ECO:0007669"/>
    <property type="project" value="InterPro"/>
</dbReference>
<evidence type="ECO:0000256" key="4">
    <source>
        <dbReference type="ARBA" id="ARBA00023163"/>
    </source>
</evidence>
<evidence type="ECO:0000313" key="8">
    <source>
        <dbReference type="EMBL" id="XDQ00409.1"/>
    </source>
</evidence>
<dbReference type="PANTHER" id="PTHR43214">
    <property type="entry name" value="TWO-COMPONENT RESPONSE REGULATOR"/>
    <property type="match status" value="1"/>
</dbReference>
<feature type="domain" description="Response regulatory" evidence="7">
    <location>
        <begin position="11"/>
        <end position="130"/>
    </location>
</feature>
<keyword evidence="2" id="KW-0805">Transcription regulation</keyword>
<dbReference type="Pfam" id="PF00072">
    <property type="entry name" value="Response_reg"/>
    <property type="match status" value="1"/>
</dbReference>
<keyword evidence="1 5" id="KW-0597">Phosphoprotein</keyword>
<organism evidence="8">
    <name type="scientific">Streptomyces sp. R08</name>
    <dbReference type="NCBI Taxonomy" id="3238624"/>
    <lineage>
        <taxon>Bacteria</taxon>
        <taxon>Bacillati</taxon>
        <taxon>Actinomycetota</taxon>
        <taxon>Actinomycetes</taxon>
        <taxon>Kitasatosporales</taxon>
        <taxon>Streptomycetaceae</taxon>
        <taxon>Streptomyces</taxon>
    </lineage>
</organism>
<evidence type="ECO:0000256" key="2">
    <source>
        <dbReference type="ARBA" id="ARBA00023015"/>
    </source>
</evidence>
<dbReference type="PROSITE" id="PS50110">
    <property type="entry name" value="RESPONSE_REGULATORY"/>
    <property type="match status" value="1"/>
</dbReference>
<dbReference type="InterPro" id="IPR016032">
    <property type="entry name" value="Sig_transdc_resp-reg_C-effctor"/>
</dbReference>
<dbReference type="RefSeq" id="WP_352111258.1">
    <property type="nucleotide sequence ID" value="NZ_CP163431.1"/>
</dbReference>
<dbReference type="InterPro" id="IPR039420">
    <property type="entry name" value="WalR-like"/>
</dbReference>
<dbReference type="SUPFAM" id="SSF46894">
    <property type="entry name" value="C-terminal effector domain of the bipartite response regulators"/>
    <property type="match status" value="1"/>
</dbReference>
<dbReference type="InterPro" id="IPR000792">
    <property type="entry name" value="Tscrpt_reg_LuxR_C"/>
</dbReference>
<dbReference type="PROSITE" id="PS50043">
    <property type="entry name" value="HTH_LUXR_2"/>
    <property type="match status" value="1"/>
</dbReference>
<dbReference type="InterPro" id="IPR001789">
    <property type="entry name" value="Sig_transdc_resp-reg_receiver"/>
</dbReference>
<dbReference type="InterPro" id="IPR011006">
    <property type="entry name" value="CheY-like_superfamily"/>
</dbReference>
<evidence type="ECO:0000256" key="5">
    <source>
        <dbReference type="PROSITE-ProRule" id="PRU00169"/>
    </source>
</evidence>
<name>A0AB39M5Z5_9ACTN</name>
<accession>A0AB39M5Z5</accession>
<evidence type="ECO:0000256" key="1">
    <source>
        <dbReference type="ARBA" id="ARBA00022553"/>
    </source>
</evidence>
<reference evidence="8" key="1">
    <citation type="submission" date="2024-07" db="EMBL/GenBank/DDBJ databases">
        <authorList>
            <person name="Yu S.T."/>
        </authorList>
    </citation>
    <scope>NUCLEOTIDE SEQUENCE</scope>
    <source>
        <strain evidence="8">R08</strain>
    </source>
</reference>
<dbReference type="SMART" id="SM00448">
    <property type="entry name" value="REC"/>
    <property type="match status" value="1"/>
</dbReference>
<dbReference type="CDD" id="cd17535">
    <property type="entry name" value="REC_NarL-like"/>
    <property type="match status" value="1"/>
</dbReference>
<dbReference type="Gene3D" id="3.40.50.2300">
    <property type="match status" value="1"/>
</dbReference>
<dbReference type="SUPFAM" id="SSF52172">
    <property type="entry name" value="CheY-like"/>
    <property type="match status" value="1"/>
</dbReference>
<proteinExistence type="predicted"/>
<sequence>MDAARQTAKGRVVLADDDVLLREGLASLCERLGYEVAGQAGDAVRLLELVDDERPDLAIVDIRMPPDHSTEGLKAARTIRERHPGTGILVLSAFVEVEEALELLAGGHKVGYLLKSRITVVDEFVEALDRIRKGGSVVDPSLVHELFSAQRRDDPLSFLSTREREVLALMAEGRSNAGIGRRLWVTEGTVEKHVRSILGKLRLPEASDDHRRVLAVLTFLESR</sequence>
<keyword evidence="4" id="KW-0804">Transcription</keyword>
<feature type="domain" description="HTH luxR-type" evidence="6">
    <location>
        <begin position="152"/>
        <end position="223"/>
    </location>
</feature>
<dbReference type="PRINTS" id="PR00038">
    <property type="entry name" value="HTHLUXR"/>
</dbReference>
<evidence type="ECO:0000259" key="7">
    <source>
        <dbReference type="PROSITE" id="PS50110"/>
    </source>
</evidence>
<dbReference type="PROSITE" id="PS00622">
    <property type="entry name" value="HTH_LUXR_1"/>
    <property type="match status" value="1"/>
</dbReference>
<dbReference type="EMBL" id="CP163431">
    <property type="protein sequence ID" value="XDQ00409.1"/>
    <property type="molecule type" value="Genomic_DNA"/>
</dbReference>
<dbReference type="GO" id="GO:0006355">
    <property type="term" value="P:regulation of DNA-templated transcription"/>
    <property type="evidence" value="ECO:0007669"/>
    <property type="project" value="InterPro"/>
</dbReference>
<protein>
    <submittedName>
        <fullName evidence="8">Response regulator</fullName>
    </submittedName>
</protein>
<dbReference type="InterPro" id="IPR058245">
    <property type="entry name" value="NreC/VraR/RcsB-like_REC"/>
</dbReference>
<dbReference type="CDD" id="cd06170">
    <property type="entry name" value="LuxR_C_like"/>
    <property type="match status" value="1"/>
</dbReference>
<evidence type="ECO:0000256" key="3">
    <source>
        <dbReference type="ARBA" id="ARBA00023125"/>
    </source>
</evidence>
<gene>
    <name evidence="8" type="ORF">AB5J58_09565</name>
</gene>
<dbReference type="SMART" id="SM00421">
    <property type="entry name" value="HTH_LUXR"/>
    <property type="match status" value="1"/>
</dbReference>